<dbReference type="OrthoDB" id="183532at2"/>
<proteinExistence type="predicted"/>
<dbReference type="InterPro" id="IPR036942">
    <property type="entry name" value="Beta-barrel_TonB_sf"/>
</dbReference>
<dbReference type="AlphaFoldDB" id="A0A3S9SI09"/>
<organism evidence="4 5">
    <name type="scientific">Eikenella corrodens</name>
    <dbReference type="NCBI Taxonomy" id="539"/>
    <lineage>
        <taxon>Bacteria</taxon>
        <taxon>Pseudomonadati</taxon>
        <taxon>Pseudomonadota</taxon>
        <taxon>Betaproteobacteria</taxon>
        <taxon>Neisseriales</taxon>
        <taxon>Neisseriaceae</taxon>
        <taxon>Eikenella</taxon>
    </lineage>
</organism>
<dbReference type="GO" id="GO:0009279">
    <property type="term" value="C:cell outer membrane"/>
    <property type="evidence" value="ECO:0007669"/>
    <property type="project" value="UniProtKB-SubCell"/>
</dbReference>
<gene>
    <name evidence="4" type="ORF">ELB75_03225</name>
</gene>
<keyword evidence="2" id="KW-0472">Membrane</keyword>
<keyword evidence="3" id="KW-0998">Cell outer membrane</keyword>
<dbReference type="Proteomes" id="UP000282435">
    <property type="component" value="Chromosome"/>
</dbReference>
<dbReference type="EMBL" id="CP034670">
    <property type="protein sequence ID" value="AZR59130.1"/>
    <property type="molecule type" value="Genomic_DNA"/>
</dbReference>
<reference evidence="4 5" key="1">
    <citation type="submission" date="2018-12" db="EMBL/GenBank/DDBJ databases">
        <title>Genome sequencing of Eikenella corrodens KCOM 3110 (= JS217).</title>
        <authorList>
            <person name="Koo J.-K."/>
            <person name="Park S.-N."/>
            <person name="Lim Y.K."/>
        </authorList>
    </citation>
    <scope>NUCLEOTIDE SEQUENCE [LARGE SCALE GENOMIC DNA]</scope>
    <source>
        <strain evidence="4 5">KCOM 3110</strain>
    </source>
</reference>
<sequence length="109" mass="12484">MNRKDLGSADTPLLNTPSHKFSAYAEYRPIKHVSLHASMLTETGRKSSYGDSTRTLGSYTVYNAKGVWRIREGLSWEAGIENFGNRHYELSDGYPMPGRTWFTNLRYVF</sequence>
<evidence type="ECO:0000313" key="4">
    <source>
        <dbReference type="EMBL" id="AZR59130.1"/>
    </source>
</evidence>
<evidence type="ECO:0000256" key="3">
    <source>
        <dbReference type="ARBA" id="ARBA00023237"/>
    </source>
</evidence>
<protein>
    <submittedName>
        <fullName evidence="4">TonB-dependent receptor</fullName>
    </submittedName>
</protein>
<accession>A0A3S9SI09</accession>
<dbReference type="Gene3D" id="2.40.170.20">
    <property type="entry name" value="TonB-dependent receptor, beta-barrel domain"/>
    <property type="match status" value="1"/>
</dbReference>
<dbReference type="SUPFAM" id="SSF56935">
    <property type="entry name" value="Porins"/>
    <property type="match status" value="1"/>
</dbReference>
<evidence type="ECO:0000313" key="5">
    <source>
        <dbReference type="Proteomes" id="UP000282435"/>
    </source>
</evidence>
<evidence type="ECO:0000256" key="2">
    <source>
        <dbReference type="ARBA" id="ARBA00023136"/>
    </source>
</evidence>
<name>A0A3S9SI09_EIKCO</name>
<keyword evidence="4" id="KW-0675">Receptor</keyword>
<evidence type="ECO:0000256" key="1">
    <source>
        <dbReference type="ARBA" id="ARBA00004442"/>
    </source>
</evidence>
<dbReference type="RefSeq" id="WP_126982693.1">
    <property type="nucleotide sequence ID" value="NZ_CP034670.1"/>
</dbReference>
<comment type="subcellular location">
    <subcellularLocation>
        <location evidence="1">Cell outer membrane</location>
    </subcellularLocation>
</comment>